<keyword evidence="3" id="KW-1003">Cell membrane</keyword>
<comment type="subcellular location">
    <subcellularLocation>
        <location evidence="1">Cell membrane</location>
        <topology evidence="1">Multi-pass membrane protein</topology>
    </subcellularLocation>
</comment>
<keyword evidence="5 7" id="KW-1133">Transmembrane helix</keyword>
<protein>
    <submittedName>
        <fullName evidence="9">Magnesium transporter MgtC</fullName>
    </submittedName>
</protein>
<dbReference type="PRINTS" id="PR01837">
    <property type="entry name" value="MGTCSAPBPROT"/>
</dbReference>
<evidence type="ECO:0000256" key="6">
    <source>
        <dbReference type="ARBA" id="ARBA00023136"/>
    </source>
</evidence>
<dbReference type="InterPro" id="IPR003416">
    <property type="entry name" value="MgtC/SapB/SrpB/YhiD_fam"/>
</dbReference>
<dbReference type="AlphaFoldDB" id="A0A2H0TI35"/>
<evidence type="ECO:0000256" key="7">
    <source>
        <dbReference type="SAM" id="Phobius"/>
    </source>
</evidence>
<evidence type="ECO:0000313" key="10">
    <source>
        <dbReference type="Proteomes" id="UP000229383"/>
    </source>
</evidence>
<evidence type="ECO:0000256" key="3">
    <source>
        <dbReference type="ARBA" id="ARBA00022475"/>
    </source>
</evidence>
<reference evidence="10" key="1">
    <citation type="submission" date="2017-09" db="EMBL/GenBank/DDBJ databases">
        <title>Depth-based differentiation of microbial function through sediment-hosted aquifers and enrichment of novel symbionts in the deep terrestrial subsurface.</title>
        <authorList>
            <person name="Probst A.J."/>
            <person name="Ladd B."/>
            <person name="Jarett J.K."/>
            <person name="Geller-Mcgrath D.E."/>
            <person name="Sieber C.M.K."/>
            <person name="Emerson J.B."/>
            <person name="Anantharaman K."/>
            <person name="Thomas B.C."/>
            <person name="Malmstrom R."/>
            <person name="Stieglmeier M."/>
            <person name="Klingl A."/>
            <person name="Woyke T."/>
            <person name="Ryan C.M."/>
            <person name="Banfield J.F."/>
        </authorList>
    </citation>
    <scope>NUCLEOTIDE SEQUENCE [LARGE SCALE GENOMIC DNA]</scope>
</reference>
<evidence type="ECO:0000256" key="5">
    <source>
        <dbReference type="ARBA" id="ARBA00022989"/>
    </source>
</evidence>
<dbReference type="InterPro" id="IPR049177">
    <property type="entry name" value="MgtC_SapB_SrpB_YhiD_N"/>
</dbReference>
<dbReference type="GO" id="GO:0005886">
    <property type="term" value="C:plasma membrane"/>
    <property type="evidence" value="ECO:0007669"/>
    <property type="project" value="UniProtKB-SubCell"/>
</dbReference>
<sequence>MDPLTLRIIFQLLFATFLGVIVGLERQYKKKPAGLRTHSLVSLGSVLFTILSVEGFPGAGLAYDPSRIAAQIVVGVGFIGAGVIFVHGGGVRGLTTATSVWVASAIGVAVGLKFYIVAAVTAFLAIVILSVLKRFESHIEKSNGE</sequence>
<name>A0A2H0TI35_9BACT</name>
<evidence type="ECO:0000256" key="4">
    <source>
        <dbReference type="ARBA" id="ARBA00022692"/>
    </source>
</evidence>
<feature type="transmembrane region" description="Helical" evidence="7">
    <location>
        <begin position="115"/>
        <end position="132"/>
    </location>
</feature>
<gene>
    <name evidence="9" type="ORF">COU46_01215</name>
</gene>
<feature type="transmembrane region" description="Helical" evidence="7">
    <location>
        <begin position="6"/>
        <end position="25"/>
    </location>
</feature>
<dbReference type="PANTHER" id="PTHR33778">
    <property type="entry name" value="PROTEIN MGTC"/>
    <property type="match status" value="1"/>
</dbReference>
<evidence type="ECO:0000256" key="2">
    <source>
        <dbReference type="ARBA" id="ARBA00009298"/>
    </source>
</evidence>
<accession>A0A2H0TI35</accession>
<feature type="transmembrane region" description="Helical" evidence="7">
    <location>
        <begin position="68"/>
        <end position="86"/>
    </location>
</feature>
<evidence type="ECO:0000256" key="1">
    <source>
        <dbReference type="ARBA" id="ARBA00004651"/>
    </source>
</evidence>
<feature type="transmembrane region" description="Helical" evidence="7">
    <location>
        <begin position="37"/>
        <end position="56"/>
    </location>
</feature>
<dbReference type="Proteomes" id="UP000229383">
    <property type="component" value="Unassembled WGS sequence"/>
</dbReference>
<organism evidence="9 10">
    <name type="scientific">Candidatus Niyogibacteria bacterium CG10_big_fil_rev_8_21_14_0_10_42_19</name>
    <dbReference type="NCBI Taxonomy" id="1974725"/>
    <lineage>
        <taxon>Bacteria</taxon>
        <taxon>Candidatus Niyogiibacteriota</taxon>
    </lineage>
</organism>
<dbReference type="PANTHER" id="PTHR33778:SF1">
    <property type="entry name" value="MAGNESIUM TRANSPORTER YHID-RELATED"/>
    <property type="match status" value="1"/>
</dbReference>
<comment type="caution">
    <text evidence="9">The sequence shown here is derived from an EMBL/GenBank/DDBJ whole genome shotgun (WGS) entry which is preliminary data.</text>
</comment>
<feature type="domain" description="MgtC/SapB/SrpB/YhiD N-terminal" evidence="8">
    <location>
        <begin position="12"/>
        <end position="137"/>
    </location>
</feature>
<keyword evidence="4 7" id="KW-0812">Transmembrane</keyword>
<evidence type="ECO:0000313" key="9">
    <source>
        <dbReference type="EMBL" id="PIR70475.1"/>
    </source>
</evidence>
<keyword evidence="6 7" id="KW-0472">Membrane</keyword>
<evidence type="ECO:0000259" key="8">
    <source>
        <dbReference type="Pfam" id="PF02308"/>
    </source>
</evidence>
<comment type="similarity">
    <text evidence="2">Belongs to the MgtC/SapB family.</text>
</comment>
<dbReference type="EMBL" id="PFCN01000016">
    <property type="protein sequence ID" value="PIR70475.1"/>
    <property type="molecule type" value="Genomic_DNA"/>
</dbReference>
<proteinExistence type="inferred from homology"/>
<dbReference type="Pfam" id="PF02308">
    <property type="entry name" value="MgtC"/>
    <property type="match status" value="1"/>
</dbReference>